<dbReference type="RefSeq" id="WP_193349805.1">
    <property type="nucleotide sequence ID" value="NZ_JAAIYO010000005.1"/>
</dbReference>
<accession>A0ABR9PQX7</accession>
<dbReference type="EMBL" id="JAAIYO010000005">
    <property type="protein sequence ID" value="MBE4750332.1"/>
    <property type="molecule type" value="Genomic_DNA"/>
</dbReference>
<dbReference type="Proteomes" id="UP001516472">
    <property type="component" value="Unassembled WGS sequence"/>
</dbReference>
<organism evidence="2 3">
    <name type="scientific">Corallococcus soli</name>
    <dbReference type="NCBI Taxonomy" id="2710757"/>
    <lineage>
        <taxon>Bacteria</taxon>
        <taxon>Pseudomonadati</taxon>
        <taxon>Myxococcota</taxon>
        <taxon>Myxococcia</taxon>
        <taxon>Myxococcales</taxon>
        <taxon>Cystobacterineae</taxon>
        <taxon>Myxococcaceae</taxon>
        <taxon>Corallococcus</taxon>
    </lineage>
</organism>
<gene>
    <name evidence="2" type="ORF">G4177_19380</name>
</gene>
<evidence type="ECO:0000256" key="1">
    <source>
        <dbReference type="SAM" id="MobiDB-lite"/>
    </source>
</evidence>
<proteinExistence type="predicted"/>
<name>A0ABR9PQX7_9BACT</name>
<protein>
    <recommendedName>
        <fullName evidence="4">Lipoprotein</fullName>
    </recommendedName>
</protein>
<comment type="caution">
    <text evidence="2">The sequence shown here is derived from an EMBL/GenBank/DDBJ whole genome shotgun (WGS) entry which is preliminary data.</text>
</comment>
<evidence type="ECO:0000313" key="2">
    <source>
        <dbReference type="EMBL" id="MBE4750332.1"/>
    </source>
</evidence>
<sequence length="195" mass="21228">MRQGILLLALFFMGCMRTPRSPPVPVEDDRSITFPVYADADVVTVQPSQHPVVLEGVLLRALMIATQDFLPPASKEVPCQHRPEAQRYQVMRQGDLFFIHISEDPTACGRTYPALDSGAWYAVDKAGRIRRRVLDGMPDAPVEVRTSGGDSERVPAEPGVAPALDSVWNDPSLPWPEALRDGGPGEAPSTGRDAG</sequence>
<reference evidence="2 3" key="1">
    <citation type="submission" date="2020-02" db="EMBL/GenBank/DDBJ databases">
        <authorList>
            <person name="Babadi Z.K."/>
            <person name="Risdian C."/>
            <person name="Ebrahimipour G.H."/>
            <person name="Wink J."/>
        </authorList>
    </citation>
    <scope>NUCLEOTIDE SEQUENCE [LARGE SCALE GENOMIC DNA]</scope>
    <source>
        <strain evidence="2 3">ZKHCc1 1396</strain>
    </source>
</reference>
<feature type="region of interest" description="Disordered" evidence="1">
    <location>
        <begin position="140"/>
        <end position="195"/>
    </location>
</feature>
<evidence type="ECO:0000313" key="3">
    <source>
        <dbReference type="Proteomes" id="UP001516472"/>
    </source>
</evidence>
<dbReference type="PROSITE" id="PS51257">
    <property type="entry name" value="PROKAR_LIPOPROTEIN"/>
    <property type="match status" value="1"/>
</dbReference>
<evidence type="ECO:0008006" key="4">
    <source>
        <dbReference type="Google" id="ProtNLM"/>
    </source>
</evidence>
<keyword evidence="3" id="KW-1185">Reference proteome</keyword>